<organism evidence="2 3">
    <name type="scientific">Verruconis gallopava</name>
    <dbReference type="NCBI Taxonomy" id="253628"/>
    <lineage>
        <taxon>Eukaryota</taxon>
        <taxon>Fungi</taxon>
        <taxon>Dikarya</taxon>
        <taxon>Ascomycota</taxon>
        <taxon>Pezizomycotina</taxon>
        <taxon>Dothideomycetes</taxon>
        <taxon>Pleosporomycetidae</taxon>
        <taxon>Venturiales</taxon>
        <taxon>Sympoventuriaceae</taxon>
        <taxon>Verruconis</taxon>
    </lineage>
</organism>
<gene>
    <name evidence="2" type="ORF">PV09_05278</name>
</gene>
<feature type="compositionally biased region" description="Acidic residues" evidence="1">
    <location>
        <begin position="546"/>
        <end position="562"/>
    </location>
</feature>
<sequence>MNCSAASDMQHPETTVILDHYVPVRPTPTEPVPWTSTAPFPHTQMRPGTTRHLELIREQLRIEDARTDYEIRHIIDHGLSGLELWPPDTLAQHEREFPVPKYDPQRKTKVYMKKELEDFILNEDVPLIQRVAALLDRCRIMDHVYSRFDLIEKGKAMLHELKFKVSGDKDWKRILDLEFLIERRASQGHTKDTMDPRSWKHAFDIPLAPFIKEQLVEEMRLDGYDLDVQFSRVFGLESSPRVKNGEPAIHWEGWDPSGPVDWGWFRLNKMASGSKDLLNGHTPMSISTQHSATSEDSSDEEELGRHLPSDLRDDKSDDGESENDLDDADNSEASVVIEQQRQASSGVSEASQARESSSEIEFIGSHAIQPRKSSFDETNEVEEDESQLSAVEDYSIEEEEEAEQEAEAEAEEEEEEEEILEEGEGEGEGEAERVDDDDEDSEDEDGSDEHKDEKEGIQDDDESTEENDEKYEEIYEGNDEDLESTVDEDDAEVTERESDEQSETESDDVEVVEEHRSEVKGLEEQQRVHSSLNAIIRAQAIVAASEGEEPTEPETNDEDGDDTERGGTEETSNDLSERNHTVTHQRIILVEEISYTGQVERKNSQAEDFDGTDIDPQRRQSSPVSSIKITSEASSPLSSLDSEHIAMLDPSLEASASKHAVSFSDLAKRAMERAGVAQSLRASDTSGLSSPPSSLSSLVQEEKEELPYDGHPEKMKVEDGANIDPALFVASDAAGGTIGFQHDLHSALEVDARQMQDIEIPETTHFSNNSQEQEKGGYEYNYSTEDA</sequence>
<feature type="region of interest" description="Disordered" evidence="1">
    <location>
        <begin position="539"/>
        <end position="641"/>
    </location>
</feature>
<feature type="compositionally biased region" description="Polar residues" evidence="1">
    <location>
        <begin position="331"/>
        <end position="347"/>
    </location>
</feature>
<dbReference type="Proteomes" id="UP000053259">
    <property type="component" value="Unassembled WGS sequence"/>
</dbReference>
<dbReference type="VEuPathDB" id="FungiDB:PV09_05278"/>
<dbReference type="AlphaFoldDB" id="A0A0D2A9X3"/>
<dbReference type="HOGENOM" id="CLU_356476_0_0_1"/>
<protein>
    <submittedName>
        <fullName evidence="2">Uncharacterized protein</fullName>
    </submittedName>
</protein>
<accession>A0A0D2A9X3</accession>
<feature type="compositionally biased region" description="Low complexity" evidence="1">
    <location>
        <begin position="348"/>
        <end position="361"/>
    </location>
</feature>
<feature type="region of interest" description="Disordered" evidence="1">
    <location>
        <begin position="276"/>
        <end position="527"/>
    </location>
</feature>
<dbReference type="GeneID" id="27313251"/>
<evidence type="ECO:0000256" key="1">
    <source>
        <dbReference type="SAM" id="MobiDB-lite"/>
    </source>
</evidence>
<dbReference type="EMBL" id="KN847544">
    <property type="protein sequence ID" value="KIW03513.1"/>
    <property type="molecule type" value="Genomic_DNA"/>
</dbReference>
<feature type="compositionally biased region" description="Polar residues" evidence="1">
    <location>
        <begin position="282"/>
        <end position="292"/>
    </location>
</feature>
<proteinExistence type="predicted"/>
<feature type="region of interest" description="Disordered" evidence="1">
    <location>
        <begin position="677"/>
        <end position="710"/>
    </location>
</feature>
<feature type="compositionally biased region" description="Acidic residues" evidence="1">
    <location>
        <begin position="316"/>
        <end position="330"/>
    </location>
</feature>
<evidence type="ECO:0000313" key="2">
    <source>
        <dbReference type="EMBL" id="KIW03513.1"/>
    </source>
</evidence>
<feature type="compositionally biased region" description="Acidic residues" evidence="1">
    <location>
        <begin position="377"/>
        <end position="386"/>
    </location>
</feature>
<dbReference type="RefSeq" id="XP_016213382.1">
    <property type="nucleotide sequence ID" value="XM_016358763.1"/>
</dbReference>
<evidence type="ECO:0000313" key="3">
    <source>
        <dbReference type="Proteomes" id="UP000053259"/>
    </source>
</evidence>
<reference evidence="2 3" key="1">
    <citation type="submission" date="2015-01" db="EMBL/GenBank/DDBJ databases">
        <title>The Genome Sequence of Ochroconis gallopava CBS43764.</title>
        <authorList>
            <consortium name="The Broad Institute Genomics Platform"/>
            <person name="Cuomo C."/>
            <person name="de Hoog S."/>
            <person name="Gorbushina A."/>
            <person name="Stielow B."/>
            <person name="Teixiera M."/>
            <person name="Abouelleil A."/>
            <person name="Chapman S.B."/>
            <person name="Priest M."/>
            <person name="Young S.K."/>
            <person name="Wortman J."/>
            <person name="Nusbaum C."/>
            <person name="Birren B."/>
        </authorList>
    </citation>
    <scope>NUCLEOTIDE SEQUENCE [LARGE SCALE GENOMIC DNA]</scope>
    <source>
        <strain evidence="2 3">CBS 43764</strain>
    </source>
</reference>
<feature type="compositionally biased region" description="Basic and acidic residues" evidence="1">
    <location>
        <begin position="448"/>
        <end position="457"/>
    </location>
</feature>
<feature type="region of interest" description="Disordered" evidence="1">
    <location>
        <begin position="762"/>
        <end position="787"/>
    </location>
</feature>
<name>A0A0D2A9X3_9PEZI</name>
<feature type="compositionally biased region" description="Basic and acidic residues" evidence="1">
    <location>
        <begin position="303"/>
        <end position="315"/>
    </location>
</feature>
<keyword evidence="3" id="KW-1185">Reference proteome</keyword>
<dbReference type="STRING" id="253628.A0A0D2A9X3"/>
<feature type="compositionally biased region" description="Polar residues" evidence="1">
    <location>
        <begin position="619"/>
        <end position="629"/>
    </location>
</feature>
<feature type="compositionally biased region" description="Basic and acidic residues" evidence="1">
    <location>
        <begin position="512"/>
        <end position="527"/>
    </location>
</feature>
<feature type="compositionally biased region" description="Low complexity" evidence="1">
    <location>
        <begin position="686"/>
        <end position="698"/>
    </location>
</feature>
<feature type="compositionally biased region" description="Acidic residues" evidence="1">
    <location>
        <begin position="458"/>
        <end position="511"/>
    </location>
</feature>
<feature type="compositionally biased region" description="Acidic residues" evidence="1">
    <location>
        <begin position="394"/>
        <end position="447"/>
    </location>
</feature>
<feature type="compositionally biased region" description="Low complexity" evidence="1">
    <location>
        <begin position="631"/>
        <end position="640"/>
    </location>
</feature>
<dbReference type="InParanoid" id="A0A0D2A9X3"/>